<accession>A0A7W7W825</accession>
<evidence type="ECO:0000313" key="2">
    <source>
        <dbReference type="EMBL" id="MBB4936629.1"/>
    </source>
</evidence>
<dbReference type="Pfam" id="PF13349">
    <property type="entry name" value="DUF4097"/>
    <property type="match status" value="1"/>
</dbReference>
<dbReference type="RefSeq" id="WP_184753150.1">
    <property type="nucleotide sequence ID" value="NZ_BAABEK010000107.1"/>
</dbReference>
<name>A0A7W7W825_9ACTN</name>
<gene>
    <name evidence="2" type="ORF">FHR32_000934</name>
</gene>
<comment type="caution">
    <text evidence="2">The sequence shown here is derived from an EMBL/GenBank/DDBJ whole genome shotgun (WGS) entry which is preliminary data.</text>
</comment>
<feature type="domain" description="DUF4097" evidence="1">
    <location>
        <begin position="21"/>
        <end position="190"/>
    </location>
</feature>
<reference evidence="2 3" key="1">
    <citation type="submission" date="2020-08" db="EMBL/GenBank/DDBJ databases">
        <title>Sequencing the genomes of 1000 actinobacteria strains.</title>
        <authorList>
            <person name="Klenk H.-P."/>
        </authorList>
    </citation>
    <scope>NUCLEOTIDE SEQUENCE [LARGE SCALE GENOMIC DNA]</scope>
    <source>
        <strain evidence="2 3">DSM 43023</strain>
    </source>
</reference>
<dbReference type="PANTHER" id="PTHR34094">
    <property type="match status" value="1"/>
</dbReference>
<evidence type="ECO:0000313" key="3">
    <source>
        <dbReference type="Proteomes" id="UP000534286"/>
    </source>
</evidence>
<evidence type="ECO:0000259" key="1">
    <source>
        <dbReference type="Pfam" id="PF13349"/>
    </source>
</evidence>
<dbReference type="Proteomes" id="UP000534286">
    <property type="component" value="Unassembled WGS sequence"/>
</dbReference>
<keyword evidence="3" id="KW-1185">Reference proteome</keyword>
<dbReference type="EMBL" id="JACHJU010000001">
    <property type="protein sequence ID" value="MBB4936629.1"/>
    <property type="molecule type" value="Genomic_DNA"/>
</dbReference>
<dbReference type="PANTHER" id="PTHR34094:SF1">
    <property type="entry name" value="PROTEIN FAM185A"/>
    <property type="match status" value="1"/>
</dbReference>
<dbReference type="AlphaFoldDB" id="A0A7W7W825"/>
<proteinExistence type="predicted"/>
<organism evidence="2 3">
    <name type="scientific">Streptosporangium album</name>
    <dbReference type="NCBI Taxonomy" id="47479"/>
    <lineage>
        <taxon>Bacteria</taxon>
        <taxon>Bacillati</taxon>
        <taxon>Actinomycetota</taxon>
        <taxon>Actinomycetes</taxon>
        <taxon>Streptosporangiales</taxon>
        <taxon>Streptosporangiaceae</taxon>
        <taxon>Streptosporangium</taxon>
    </lineage>
</organism>
<dbReference type="InterPro" id="IPR025164">
    <property type="entry name" value="Toastrack_DUF4097"/>
</dbReference>
<sequence>MPAFPTSGPVTLHVKFPAGDLDITATQREDAVVEVRPANPSRSADVQLAADTRVEYVNGTIHVETPERPLSMGRSPRLEVLIGLPEGSRVDFKTASADARMAGPLGEVSVRTASGDTRISHCATLDVNTASGDVICDVTGGDVRLKSSSGDIRLREVYGKAEIVTASGDLDLGVVGGGATVKSASGNVRIGGAGESVQVKGASADVTVESITAGAVSVTTASGDVRIGVAAGTSAWLDVSSLSGRVASSLEQSDRPADDGAKAEIHVRTLSGDISIIRAHA</sequence>
<protein>
    <recommendedName>
        <fullName evidence="1">DUF4097 domain-containing protein</fullName>
    </recommendedName>
</protein>